<feature type="region of interest" description="Disordered" evidence="6">
    <location>
        <begin position="164"/>
        <end position="185"/>
    </location>
</feature>
<comment type="pathway">
    <text evidence="1 5">Cofactor biosynthesis; molybdopterin biosynthesis.</text>
</comment>
<dbReference type="NCBIfam" id="TIGR00177">
    <property type="entry name" value="molyb_syn"/>
    <property type="match status" value="2"/>
</dbReference>
<dbReference type="SUPFAM" id="SSF63867">
    <property type="entry name" value="MoeA C-terminal domain-like"/>
    <property type="match status" value="1"/>
</dbReference>
<comment type="similarity">
    <text evidence="3">In the C-terminal section; belongs to the MoeA family.</text>
</comment>
<evidence type="ECO:0000256" key="6">
    <source>
        <dbReference type="SAM" id="MobiDB-lite"/>
    </source>
</evidence>
<dbReference type="Gene3D" id="3.90.105.10">
    <property type="entry name" value="Molybdopterin biosynthesis moea protein, domain 2"/>
    <property type="match status" value="1"/>
</dbReference>
<reference evidence="8" key="1">
    <citation type="submission" date="2014-05" db="EMBL/GenBank/DDBJ databases">
        <authorList>
            <person name="Chronopoulou M."/>
        </authorList>
    </citation>
    <scope>NUCLEOTIDE SEQUENCE</scope>
    <source>
        <tissue evidence="8">Whole organism</tissue>
    </source>
</reference>
<sequence length="640" mass="70625">MSLWNVGILTISDTRTDENDTSGKFLFDTLNSFDSINVKEKQIIADDISKIREILTAWTCDSTSKFHLILTTGGTGLSPRDVTPEATSSVIERRASGLEALLLERCRKDHPFGSLSRLVAGTRNNTLIINFPGSIHAVKTCLNALIENRVMLHAIEIINEVQSGHDHHKHHHHHHHHHQNHLSNHKNKTFEMPSIVSRPRQSEYQMYEVHEAVEMVLKKVSQLYSHGTEKIKDNFYGRILSENIYAKESYPNTPVSIKDGYAVISSDTESVRFVTSSVEAGNQMKRPLKSGQVARITTGAPLPPGSDAVVQVEDTEIVETTEDNKEEKLIRITSSFDQTKSGTDVRATGSDIKQGLLLFSRGVILKSAELGVLCTAGIKELEVYKIPKISILSTGNELIHPSNEIDLPSGFIRDSNKTYLKTLLQSSNYCVYDAGIAKDNIEDLSSKIQTAFDKSDVLITTGGVSMGEKDLLKNVLVHQFGAEIVFGRVFMKPGKPMTFAVIPNPTKPKFIFALPGNPVSTAVTTEIFVLPALRSMKNESPFPPSIRVTLSEDIILDPRPEFKRTIVTVLSNGEYQLSFTGNQISSRLLSCVGANGLIRLPPKSIEVPMLAKGSKVEVILIGPLQPDPNSRSLLSSMALE</sequence>
<dbReference type="GO" id="GO:0046872">
    <property type="term" value="F:metal ion binding"/>
    <property type="evidence" value="ECO:0007669"/>
    <property type="project" value="UniProtKB-UniRule"/>
</dbReference>
<evidence type="ECO:0000259" key="7">
    <source>
        <dbReference type="SMART" id="SM00852"/>
    </source>
</evidence>
<evidence type="ECO:0000256" key="1">
    <source>
        <dbReference type="ARBA" id="ARBA00005046"/>
    </source>
</evidence>
<dbReference type="AlphaFoldDB" id="A0A0K2UCY8"/>
<dbReference type="Gene3D" id="2.170.190.11">
    <property type="entry name" value="Molybdopterin biosynthesis moea protein, domain 3"/>
    <property type="match status" value="1"/>
</dbReference>
<evidence type="ECO:0000256" key="2">
    <source>
        <dbReference type="ARBA" id="ARBA00007589"/>
    </source>
</evidence>
<dbReference type="GO" id="GO:0005524">
    <property type="term" value="F:ATP binding"/>
    <property type="evidence" value="ECO:0007669"/>
    <property type="project" value="UniProtKB-UniRule"/>
</dbReference>
<comment type="catalytic activity">
    <reaction evidence="5">
        <text>adenylyl-molybdopterin + molybdate = Mo-molybdopterin + AMP + H(+)</text>
        <dbReference type="Rhea" id="RHEA:35047"/>
        <dbReference type="ChEBI" id="CHEBI:15378"/>
        <dbReference type="ChEBI" id="CHEBI:36264"/>
        <dbReference type="ChEBI" id="CHEBI:62727"/>
        <dbReference type="ChEBI" id="CHEBI:71302"/>
        <dbReference type="ChEBI" id="CHEBI:456215"/>
    </reaction>
</comment>
<feature type="compositionally biased region" description="Basic residues" evidence="6">
    <location>
        <begin position="166"/>
        <end position="185"/>
    </location>
</feature>
<dbReference type="GO" id="GO:0061599">
    <property type="term" value="F:molybdopterin molybdotransferase activity"/>
    <property type="evidence" value="ECO:0007669"/>
    <property type="project" value="UniProtKB-UniRule"/>
</dbReference>
<feature type="domain" description="MoaB/Mog" evidence="7">
    <location>
        <begin position="390"/>
        <end position="535"/>
    </location>
</feature>
<comment type="similarity">
    <text evidence="2">In the N-terminal section; belongs to the MoaB/Mog family.</text>
</comment>
<comment type="cofactor">
    <cofactor evidence="5">
        <name>Mg(2+)</name>
        <dbReference type="ChEBI" id="CHEBI:18420"/>
    </cofactor>
</comment>
<dbReference type="Pfam" id="PF00994">
    <property type="entry name" value="MoCF_biosynth"/>
    <property type="match status" value="2"/>
</dbReference>
<dbReference type="SMART" id="SM00852">
    <property type="entry name" value="MoCF_biosynth"/>
    <property type="match status" value="2"/>
</dbReference>
<keyword evidence="5" id="KW-0479">Metal-binding</keyword>
<dbReference type="InterPro" id="IPR036135">
    <property type="entry name" value="MoeA_linker/N_sf"/>
</dbReference>
<comment type="catalytic activity">
    <reaction evidence="5">
        <text>molybdopterin + ATP + H(+) = adenylyl-molybdopterin + diphosphate</text>
        <dbReference type="Rhea" id="RHEA:31331"/>
        <dbReference type="ChEBI" id="CHEBI:15378"/>
        <dbReference type="ChEBI" id="CHEBI:30616"/>
        <dbReference type="ChEBI" id="CHEBI:33019"/>
        <dbReference type="ChEBI" id="CHEBI:58698"/>
        <dbReference type="ChEBI" id="CHEBI:62727"/>
    </reaction>
</comment>
<keyword evidence="4 5" id="KW-0501">Molybdenum cofactor biosynthesis</keyword>
<dbReference type="PROSITE" id="PS01078">
    <property type="entry name" value="MOCF_BIOSYNTHESIS_1"/>
    <property type="match status" value="1"/>
</dbReference>
<keyword evidence="5" id="KW-0460">Magnesium</keyword>
<evidence type="ECO:0000313" key="8">
    <source>
        <dbReference type="EMBL" id="CDW36108.1"/>
    </source>
</evidence>
<evidence type="ECO:0000256" key="3">
    <source>
        <dbReference type="ARBA" id="ARBA00008339"/>
    </source>
</evidence>
<dbReference type="Gene3D" id="2.40.340.10">
    <property type="entry name" value="MoeA, C-terminal, domain IV"/>
    <property type="match status" value="1"/>
</dbReference>
<dbReference type="CDD" id="cd00886">
    <property type="entry name" value="MogA_MoaB"/>
    <property type="match status" value="1"/>
</dbReference>
<dbReference type="FunFam" id="3.40.980.10:FF:000001">
    <property type="entry name" value="Molybdopterin molybdenumtransferase"/>
    <property type="match status" value="1"/>
</dbReference>
<protein>
    <submittedName>
        <fullName evidence="8">Gephyrinlike [Amphimedon queenslandica]</fullName>
    </submittedName>
</protein>
<dbReference type="PANTHER" id="PTHR10192">
    <property type="entry name" value="MOLYBDOPTERIN BIOSYNTHESIS PROTEIN"/>
    <property type="match status" value="1"/>
</dbReference>
<accession>A0A0K2UCY8</accession>
<dbReference type="Pfam" id="PF03454">
    <property type="entry name" value="MoeA_C"/>
    <property type="match status" value="1"/>
</dbReference>
<proteinExistence type="inferred from homology"/>
<dbReference type="InterPro" id="IPR001453">
    <property type="entry name" value="MoaB/Mog_dom"/>
</dbReference>
<dbReference type="InterPro" id="IPR036425">
    <property type="entry name" value="MoaB/Mog-like_dom_sf"/>
</dbReference>
<dbReference type="OrthoDB" id="4349954at2759"/>
<dbReference type="InterPro" id="IPR005110">
    <property type="entry name" value="MoeA_linker/N"/>
</dbReference>
<feature type="domain" description="MoaB/Mog" evidence="7">
    <location>
        <begin position="7"/>
        <end position="153"/>
    </location>
</feature>
<dbReference type="FunFam" id="2.170.190.11:FF:000001">
    <property type="entry name" value="Molybdopterin molybdenumtransferase"/>
    <property type="match status" value="1"/>
</dbReference>
<dbReference type="PANTHER" id="PTHR10192:SF5">
    <property type="entry name" value="GEPHYRIN"/>
    <property type="match status" value="1"/>
</dbReference>
<dbReference type="EMBL" id="HACA01018747">
    <property type="protein sequence ID" value="CDW36108.1"/>
    <property type="molecule type" value="Transcribed_RNA"/>
</dbReference>
<name>A0A0K2UCY8_LEPSM</name>
<dbReference type="SUPFAM" id="SSF53218">
    <property type="entry name" value="Molybdenum cofactor biosynthesis proteins"/>
    <property type="match status" value="2"/>
</dbReference>
<dbReference type="InterPro" id="IPR008284">
    <property type="entry name" value="MoCF_biosynth_CS"/>
</dbReference>
<dbReference type="GO" id="GO:0006777">
    <property type="term" value="P:Mo-molybdopterin cofactor biosynthetic process"/>
    <property type="evidence" value="ECO:0007669"/>
    <property type="project" value="UniProtKB-UniRule"/>
</dbReference>
<dbReference type="GO" id="GO:0061598">
    <property type="term" value="F:molybdopterin adenylyltransferase activity"/>
    <property type="evidence" value="ECO:0007669"/>
    <property type="project" value="UniProtKB-UniRule"/>
</dbReference>
<keyword evidence="5" id="KW-0500">Molybdenum</keyword>
<keyword evidence="5" id="KW-0808">Transferase</keyword>
<comment type="function">
    <text evidence="5">Catalyzes two steps in the biosynthesis of the molybdenum cofactor. In the first step, molybdopterin is adenylated. Subsequently, molybdate is inserted into adenylated molybdopterin and AMP is released.</text>
</comment>
<dbReference type="InterPro" id="IPR005111">
    <property type="entry name" value="MoeA_C_domain_IV"/>
</dbReference>
<evidence type="ECO:0000256" key="5">
    <source>
        <dbReference type="RuleBase" id="RU365090"/>
    </source>
</evidence>
<evidence type="ECO:0000256" key="4">
    <source>
        <dbReference type="ARBA" id="ARBA00023150"/>
    </source>
</evidence>
<dbReference type="InterPro" id="IPR038987">
    <property type="entry name" value="MoeA-like"/>
</dbReference>
<dbReference type="Pfam" id="PF03453">
    <property type="entry name" value="MoeA_N"/>
    <property type="match status" value="1"/>
</dbReference>
<organism evidence="8">
    <name type="scientific">Lepeophtheirus salmonis</name>
    <name type="common">Salmon louse</name>
    <name type="synonym">Caligus salmonis</name>
    <dbReference type="NCBI Taxonomy" id="72036"/>
    <lineage>
        <taxon>Eukaryota</taxon>
        <taxon>Metazoa</taxon>
        <taxon>Ecdysozoa</taxon>
        <taxon>Arthropoda</taxon>
        <taxon>Crustacea</taxon>
        <taxon>Multicrustacea</taxon>
        <taxon>Hexanauplia</taxon>
        <taxon>Copepoda</taxon>
        <taxon>Siphonostomatoida</taxon>
        <taxon>Caligidae</taxon>
        <taxon>Lepeophtheirus</taxon>
    </lineage>
</organism>
<dbReference type="PROSITE" id="PS01079">
    <property type="entry name" value="MOCF_BIOSYNTHESIS_2"/>
    <property type="match status" value="1"/>
</dbReference>
<dbReference type="CDD" id="cd00887">
    <property type="entry name" value="MoeA"/>
    <property type="match status" value="1"/>
</dbReference>
<dbReference type="Gene3D" id="3.40.980.10">
    <property type="entry name" value="MoaB/Mog-like domain"/>
    <property type="match status" value="2"/>
</dbReference>
<dbReference type="UniPathway" id="UPA00344"/>
<dbReference type="InterPro" id="IPR036688">
    <property type="entry name" value="MoeA_C_domain_IV_sf"/>
</dbReference>
<dbReference type="SUPFAM" id="SSF63882">
    <property type="entry name" value="MoeA N-terminal region -like"/>
    <property type="match status" value="1"/>
</dbReference>
<dbReference type="GO" id="GO:0005829">
    <property type="term" value="C:cytosol"/>
    <property type="evidence" value="ECO:0007669"/>
    <property type="project" value="TreeGrafter"/>
</dbReference>
<comment type="similarity">
    <text evidence="5">Belongs to the MoeA family.</text>
</comment>